<evidence type="ECO:0000313" key="9">
    <source>
        <dbReference type="Proteomes" id="UP000256794"/>
    </source>
</evidence>
<evidence type="ECO:0000256" key="5">
    <source>
        <dbReference type="RuleBase" id="RU003888"/>
    </source>
</evidence>
<dbReference type="Gene3D" id="3.100.10.10">
    <property type="match status" value="1"/>
</dbReference>
<dbReference type="InterPro" id="IPR036227">
    <property type="entry name" value="Ribosomal_uL15/eL18_sf"/>
</dbReference>
<comment type="caution">
    <text evidence="8">The sequence shown here is derived from an EMBL/GenBank/DDBJ whole genome shotgun (WGS) entry which is preliminary data.</text>
</comment>
<evidence type="ECO:0000256" key="2">
    <source>
        <dbReference type="ARBA" id="ARBA00022980"/>
    </source>
</evidence>
<accession>A0AAQ0KL09</accession>
<keyword evidence="2 4" id="KW-0689">Ribosomal protein</keyword>
<dbReference type="NCBIfam" id="TIGR01071">
    <property type="entry name" value="rplO_bact"/>
    <property type="match status" value="1"/>
</dbReference>
<dbReference type="GO" id="GO:0006412">
    <property type="term" value="P:translation"/>
    <property type="evidence" value="ECO:0007669"/>
    <property type="project" value="UniProtKB-UniRule"/>
</dbReference>
<dbReference type="GO" id="GO:0022625">
    <property type="term" value="C:cytosolic large ribosomal subunit"/>
    <property type="evidence" value="ECO:0007669"/>
    <property type="project" value="TreeGrafter"/>
</dbReference>
<evidence type="ECO:0000313" key="8">
    <source>
        <dbReference type="EMBL" id="REG45370.1"/>
    </source>
</evidence>
<evidence type="ECO:0000256" key="6">
    <source>
        <dbReference type="SAM" id="MobiDB-lite"/>
    </source>
</evidence>
<dbReference type="HAMAP" id="MF_01341">
    <property type="entry name" value="Ribosomal_uL15"/>
    <property type="match status" value="1"/>
</dbReference>
<evidence type="ECO:0000256" key="3">
    <source>
        <dbReference type="ARBA" id="ARBA00023274"/>
    </source>
</evidence>
<dbReference type="RefSeq" id="WP_036754184.1">
    <property type="nucleotide sequence ID" value="NZ_CP035284.1"/>
</dbReference>
<dbReference type="GO" id="GO:0019843">
    <property type="term" value="F:rRNA binding"/>
    <property type="evidence" value="ECO:0007669"/>
    <property type="project" value="UniProtKB-UniRule"/>
</dbReference>
<gene>
    <name evidence="4" type="primary">rplO</name>
    <name evidence="8" type="ORF">ATH84_102174</name>
</gene>
<evidence type="ECO:0000256" key="1">
    <source>
        <dbReference type="ARBA" id="ARBA00007320"/>
    </source>
</evidence>
<organism evidence="8 9">
    <name type="scientific">Paracoccus versutus</name>
    <name type="common">Thiobacillus versutus</name>
    <dbReference type="NCBI Taxonomy" id="34007"/>
    <lineage>
        <taxon>Bacteria</taxon>
        <taxon>Pseudomonadati</taxon>
        <taxon>Pseudomonadota</taxon>
        <taxon>Alphaproteobacteria</taxon>
        <taxon>Rhodobacterales</taxon>
        <taxon>Paracoccaceae</taxon>
        <taxon>Paracoccus</taxon>
    </lineage>
</organism>
<evidence type="ECO:0000256" key="4">
    <source>
        <dbReference type="HAMAP-Rule" id="MF_01341"/>
    </source>
</evidence>
<dbReference type="InterPro" id="IPR001196">
    <property type="entry name" value="Ribosomal_uL15_CS"/>
</dbReference>
<dbReference type="AlphaFoldDB" id="A0AAQ0KL09"/>
<dbReference type="PANTHER" id="PTHR12934">
    <property type="entry name" value="50S RIBOSOMAL PROTEIN L15"/>
    <property type="match status" value="1"/>
</dbReference>
<comment type="similarity">
    <text evidence="1 4 5">Belongs to the universal ribosomal protein uL15 family.</text>
</comment>
<keyword evidence="4" id="KW-0694">RNA-binding</keyword>
<comment type="function">
    <text evidence="4">Binds to the 23S rRNA.</text>
</comment>
<dbReference type="InterPro" id="IPR005749">
    <property type="entry name" value="Ribosomal_uL15_bac-type"/>
</dbReference>
<keyword evidence="9" id="KW-1185">Reference proteome</keyword>
<proteinExistence type="inferred from homology"/>
<keyword evidence="3 4" id="KW-0687">Ribonucleoprotein</keyword>
<feature type="compositionally biased region" description="Gly residues" evidence="6">
    <location>
        <begin position="23"/>
        <end position="35"/>
    </location>
</feature>
<reference evidence="8 9" key="1">
    <citation type="submission" date="2018-08" db="EMBL/GenBank/DDBJ databases">
        <title>Genomic Encyclopedia of Archaeal and Bacterial Type Strains, Phase II (KMG-II): from individual species to whole genera.</title>
        <authorList>
            <person name="Goeker M."/>
        </authorList>
    </citation>
    <scope>NUCLEOTIDE SEQUENCE [LARGE SCALE GENOMIC DNA]</scope>
    <source>
        <strain evidence="8 9">DSM 582</strain>
    </source>
</reference>
<feature type="domain" description="Large ribosomal subunit protein uL15/eL18" evidence="7">
    <location>
        <begin position="75"/>
        <end position="149"/>
    </location>
</feature>
<dbReference type="Proteomes" id="UP000256794">
    <property type="component" value="Unassembled WGS sequence"/>
</dbReference>
<dbReference type="GO" id="GO:0003735">
    <property type="term" value="F:structural constituent of ribosome"/>
    <property type="evidence" value="ECO:0007669"/>
    <property type="project" value="InterPro"/>
</dbReference>
<evidence type="ECO:0000259" key="7">
    <source>
        <dbReference type="Pfam" id="PF00828"/>
    </source>
</evidence>
<dbReference type="EMBL" id="QUMX01000021">
    <property type="protein sequence ID" value="REG45370.1"/>
    <property type="molecule type" value="Genomic_DNA"/>
</dbReference>
<name>A0AAQ0KL09_PARVE</name>
<dbReference type="PROSITE" id="PS00475">
    <property type="entry name" value="RIBOSOMAL_L15"/>
    <property type="match status" value="1"/>
</dbReference>
<dbReference type="InterPro" id="IPR021131">
    <property type="entry name" value="Ribosomal_uL15/eL18"/>
</dbReference>
<dbReference type="PANTHER" id="PTHR12934:SF11">
    <property type="entry name" value="LARGE RIBOSOMAL SUBUNIT PROTEIN UL15M"/>
    <property type="match status" value="1"/>
</dbReference>
<comment type="subunit">
    <text evidence="4">Part of the 50S ribosomal subunit.</text>
</comment>
<keyword evidence="4" id="KW-0699">rRNA-binding</keyword>
<feature type="region of interest" description="Disordered" evidence="6">
    <location>
        <begin position="1"/>
        <end position="47"/>
    </location>
</feature>
<dbReference type="InterPro" id="IPR030878">
    <property type="entry name" value="Ribosomal_uL15"/>
</dbReference>
<dbReference type="SUPFAM" id="SSF52080">
    <property type="entry name" value="Ribosomal proteins L15p and L18e"/>
    <property type="match status" value="1"/>
</dbReference>
<dbReference type="Pfam" id="PF00828">
    <property type="entry name" value="Ribosomal_L27A"/>
    <property type="match status" value="1"/>
</dbReference>
<sequence length="161" mass="16819">MKLHELHDNPGANRKKKRVARGPGSGKGKTAGRGIKGQTSRSGVALNGYEGGQMPLYRRLPKRGFSKPNRLEFAVVNLGQLQAFVEAGKLDAKADVSEDALVAAGVIRRKLDGVRVLAKGEIKAALNLTVAGASKAAVEAIEKAGGKITVTRPAKEAAAAE</sequence>
<protein>
    <recommendedName>
        <fullName evidence="4">Large ribosomal subunit protein uL15</fullName>
    </recommendedName>
</protein>